<sequence length="310" mass="34260">MSDQTVTRTNDEQQSNSLTDQQPTSHTVDAETDEQLVDSWTDYEFEGEAAITVEDLDVYYGDDHAIDSISMEIPEQSVTALIGPSGCGKSTYLRCLNRMNDRIDSARVDGTVEIDGENIYEGDTDLVELRKKVGMVFQSPNPFPKSIRENVSYGPRKHGDVNVGLLGKLLGGDDSEAERRLVERSLKQAALWDEVSDRLEDNALGLSGGQQQRLCIARCLAVDPDVILMDEPASALDPVATAKIEDLIEQLAEEYTVVVVTHNMQQAARISDQTAVFLTGGQLVEYDDTDKIFENPESDRVEDYVTGKFG</sequence>
<feature type="compositionally biased region" description="Polar residues" evidence="5">
    <location>
        <begin position="1"/>
        <end position="27"/>
    </location>
</feature>
<evidence type="ECO:0000259" key="6">
    <source>
        <dbReference type="PROSITE" id="PS50893"/>
    </source>
</evidence>
<evidence type="ECO:0000256" key="3">
    <source>
        <dbReference type="ARBA" id="ARBA00022741"/>
    </source>
</evidence>
<evidence type="ECO:0000313" key="8">
    <source>
        <dbReference type="EMBL" id="SET47535.1"/>
    </source>
</evidence>
<organism evidence="8 9">
    <name type="scientific">Natrinema hispanicum</name>
    <dbReference type="NCBI Taxonomy" id="392421"/>
    <lineage>
        <taxon>Archaea</taxon>
        <taxon>Methanobacteriati</taxon>
        <taxon>Methanobacteriota</taxon>
        <taxon>Stenosarchaea group</taxon>
        <taxon>Halobacteria</taxon>
        <taxon>Halobacteriales</taxon>
        <taxon>Natrialbaceae</taxon>
        <taxon>Natrinema</taxon>
    </lineage>
</organism>
<proteinExistence type="predicted"/>
<dbReference type="PROSITE" id="PS00211">
    <property type="entry name" value="ABC_TRANSPORTER_1"/>
    <property type="match status" value="1"/>
</dbReference>
<dbReference type="SUPFAM" id="SSF52540">
    <property type="entry name" value="P-loop containing nucleoside triphosphate hydrolases"/>
    <property type="match status" value="1"/>
</dbReference>
<dbReference type="NCBIfam" id="TIGR00972">
    <property type="entry name" value="3a0107s01c2"/>
    <property type="match status" value="1"/>
</dbReference>
<dbReference type="PANTHER" id="PTHR43423:SF1">
    <property type="entry name" value="ABC TRANSPORTER I FAMILY MEMBER 17"/>
    <property type="match status" value="1"/>
</dbReference>
<evidence type="ECO:0000313" key="9">
    <source>
        <dbReference type="Proteomes" id="UP000199320"/>
    </source>
</evidence>
<evidence type="ECO:0000256" key="1">
    <source>
        <dbReference type="ARBA" id="ARBA00022448"/>
    </source>
</evidence>
<dbReference type="InterPro" id="IPR005670">
    <property type="entry name" value="PstB-like"/>
</dbReference>
<gene>
    <name evidence="8" type="ORF">SAMN04488694_10773</name>
    <name evidence="7" type="ORF">SAMN05192552_100972</name>
</gene>
<keyword evidence="3" id="KW-0547">Nucleotide-binding</keyword>
<dbReference type="Gene3D" id="3.40.50.300">
    <property type="entry name" value="P-loop containing nucleotide triphosphate hydrolases"/>
    <property type="match status" value="1"/>
</dbReference>
<reference evidence="8" key="2">
    <citation type="submission" date="2016-10" db="EMBL/GenBank/DDBJ databases">
        <authorList>
            <person name="de Groot N.N."/>
        </authorList>
    </citation>
    <scope>NUCLEOTIDE SEQUENCE [LARGE SCALE GENOMIC DNA]</scope>
    <source>
        <strain evidence="8">CDM_6</strain>
    </source>
</reference>
<protein>
    <submittedName>
        <fullName evidence="8">Phosphate ABC transporter ATP-binding protein, PhoT family</fullName>
    </submittedName>
</protein>
<dbReference type="OrthoDB" id="31298at2157"/>
<dbReference type="GO" id="GO:0016887">
    <property type="term" value="F:ATP hydrolysis activity"/>
    <property type="evidence" value="ECO:0007669"/>
    <property type="project" value="InterPro"/>
</dbReference>
<dbReference type="RefSeq" id="WP_092932241.1">
    <property type="nucleotide sequence ID" value="NZ_FMZP01000009.1"/>
</dbReference>
<dbReference type="CDD" id="cd03260">
    <property type="entry name" value="ABC_PstB_phosphate_transporter"/>
    <property type="match status" value="1"/>
</dbReference>
<evidence type="ECO:0000256" key="5">
    <source>
        <dbReference type="SAM" id="MobiDB-lite"/>
    </source>
</evidence>
<dbReference type="GO" id="GO:0035435">
    <property type="term" value="P:phosphate ion transmembrane transport"/>
    <property type="evidence" value="ECO:0007669"/>
    <property type="project" value="InterPro"/>
</dbReference>
<name>A0A1I0EQC0_9EURY</name>
<keyword evidence="1" id="KW-0813">Transport</keyword>
<keyword evidence="2" id="KW-1003">Cell membrane</keyword>
<accession>A0A1I0EQC0</accession>
<dbReference type="Pfam" id="PF00005">
    <property type="entry name" value="ABC_tran"/>
    <property type="match status" value="1"/>
</dbReference>
<evidence type="ECO:0000313" key="10">
    <source>
        <dbReference type="Proteomes" id="UP000324021"/>
    </source>
</evidence>
<dbReference type="AlphaFoldDB" id="A0A1I0EQC0"/>
<dbReference type="STRING" id="392421.SAMN04488694_10773"/>
<dbReference type="GO" id="GO:0016020">
    <property type="term" value="C:membrane"/>
    <property type="evidence" value="ECO:0007669"/>
    <property type="project" value="InterPro"/>
</dbReference>
<feature type="region of interest" description="Disordered" evidence="5">
    <location>
        <begin position="1"/>
        <end position="31"/>
    </location>
</feature>
<dbReference type="InterPro" id="IPR027417">
    <property type="entry name" value="P-loop_NTPase"/>
</dbReference>
<keyword evidence="9" id="KW-1185">Reference proteome</keyword>
<dbReference type="EMBL" id="FMZP01000009">
    <property type="protein sequence ID" value="SDC92569.1"/>
    <property type="molecule type" value="Genomic_DNA"/>
</dbReference>
<dbReference type="EMBL" id="FOIC01000007">
    <property type="protein sequence ID" value="SET47535.1"/>
    <property type="molecule type" value="Genomic_DNA"/>
</dbReference>
<evidence type="ECO:0000313" key="7">
    <source>
        <dbReference type="EMBL" id="SDC92569.1"/>
    </source>
</evidence>
<keyword evidence="4 8" id="KW-0067">ATP-binding</keyword>
<dbReference type="SMART" id="SM00382">
    <property type="entry name" value="AAA"/>
    <property type="match status" value="1"/>
</dbReference>
<dbReference type="Proteomes" id="UP000199320">
    <property type="component" value="Unassembled WGS sequence"/>
</dbReference>
<dbReference type="InterPro" id="IPR003593">
    <property type="entry name" value="AAA+_ATPase"/>
</dbReference>
<dbReference type="GO" id="GO:0005524">
    <property type="term" value="F:ATP binding"/>
    <property type="evidence" value="ECO:0007669"/>
    <property type="project" value="UniProtKB-KW"/>
</dbReference>
<dbReference type="GO" id="GO:0005315">
    <property type="term" value="F:phosphate transmembrane transporter activity"/>
    <property type="evidence" value="ECO:0007669"/>
    <property type="project" value="InterPro"/>
</dbReference>
<dbReference type="PROSITE" id="PS50893">
    <property type="entry name" value="ABC_TRANSPORTER_2"/>
    <property type="match status" value="1"/>
</dbReference>
<dbReference type="Proteomes" id="UP000324021">
    <property type="component" value="Unassembled WGS sequence"/>
</dbReference>
<dbReference type="PANTHER" id="PTHR43423">
    <property type="entry name" value="ABC TRANSPORTER I FAMILY MEMBER 17"/>
    <property type="match status" value="1"/>
</dbReference>
<dbReference type="InterPro" id="IPR017871">
    <property type="entry name" value="ABC_transporter-like_CS"/>
</dbReference>
<evidence type="ECO:0000256" key="2">
    <source>
        <dbReference type="ARBA" id="ARBA00022475"/>
    </source>
</evidence>
<dbReference type="InterPro" id="IPR003439">
    <property type="entry name" value="ABC_transporter-like_ATP-bd"/>
</dbReference>
<feature type="domain" description="ABC transporter" evidence="6">
    <location>
        <begin position="51"/>
        <end position="305"/>
    </location>
</feature>
<keyword evidence="2" id="KW-0472">Membrane</keyword>
<evidence type="ECO:0000256" key="4">
    <source>
        <dbReference type="ARBA" id="ARBA00022840"/>
    </source>
</evidence>
<reference evidence="9 10" key="1">
    <citation type="submission" date="2016-10" db="EMBL/GenBank/DDBJ databases">
        <authorList>
            <person name="Varghese N."/>
            <person name="Submissions S."/>
        </authorList>
    </citation>
    <scope>NUCLEOTIDE SEQUENCE [LARGE SCALE GENOMIC DNA]</scope>
    <source>
        <strain evidence="7 10">CDM_1</strain>
        <strain evidence="9">CDM_6</strain>
    </source>
</reference>